<dbReference type="AlphaFoldDB" id="A0A8H6FF76"/>
<gene>
    <name evidence="3" type="ORF">HO133_009148</name>
</gene>
<reference evidence="3 4" key="1">
    <citation type="journal article" date="2020" name="Genomics">
        <title>Complete, high-quality genomes from long-read metagenomic sequencing of two wolf lichen thalli reveals enigmatic genome architecture.</title>
        <authorList>
            <person name="McKenzie S.K."/>
            <person name="Walston R.F."/>
            <person name="Allen J.L."/>
        </authorList>
    </citation>
    <scope>NUCLEOTIDE SEQUENCE [LARGE SCALE GENOMIC DNA]</scope>
    <source>
        <strain evidence="3">WasteWater1</strain>
    </source>
</reference>
<comment type="caution">
    <text evidence="3">The sequence shown here is derived from an EMBL/GenBank/DDBJ whole genome shotgun (WGS) entry which is preliminary data.</text>
</comment>
<dbReference type="PANTHER" id="PTHR42791">
    <property type="entry name" value="GNAT FAMILY ACETYLTRANSFERASE"/>
    <property type="match status" value="1"/>
</dbReference>
<dbReference type="EMBL" id="JACCJB010000006">
    <property type="protein sequence ID" value="KAF6226282.1"/>
    <property type="molecule type" value="Genomic_DNA"/>
</dbReference>
<dbReference type="InterPro" id="IPR052523">
    <property type="entry name" value="Trichothecene_AcTrans"/>
</dbReference>
<dbReference type="Pfam" id="PF13508">
    <property type="entry name" value="Acetyltransf_7"/>
    <property type="match status" value="1"/>
</dbReference>
<evidence type="ECO:0000313" key="3">
    <source>
        <dbReference type="EMBL" id="KAF6226282.1"/>
    </source>
</evidence>
<evidence type="ECO:0000256" key="1">
    <source>
        <dbReference type="SAM" id="MobiDB-lite"/>
    </source>
</evidence>
<feature type="region of interest" description="Disordered" evidence="1">
    <location>
        <begin position="90"/>
        <end position="116"/>
    </location>
</feature>
<name>A0A8H6FF76_9LECA</name>
<keyword evidence="4" id="KW-1185">Reference proteome</keyword>
<organism evidence="3 4">
    <name type="scientific">Letharia lupina</name>
    <dbReference type="NCBI Taxonomy" id="560253"/>
    <lineage>
        <taxon>Eukaryota</taxon>
        <taxon>Fungi</taxon>
        <taxon>Dikarya</taxon>
        <taxon>Ascomycota</taxon>
        <taxon>Pezizomycotina</taxon>
        <taxon>Lecanoromycetes</taxon>
        <taxon>OSLEUM clade</taxon>
        <taxon>Lecanoromycetidae</taxon>
        <taxon>Lecanorales</taxon>
        <taxon>Lecanorineae</taxon>
        <taxon>Parmeliaceae</taxon>
        <taxon>Letharia</taxon>
    </lineage>
</organism>
<dbReference type="SUPFAM" id="SSF55729">
    <property type="entry name" value="Acyl-CoA N-acyltransferases (Nat)"/>
    <property type="match status" value="1"/>
</dbReference>
<feature type="domain" description="N-acetyltransferase" evidence="2">
    <location>
        <begin position="82"/>
        <end position="226"/>
    </location>
</feature>
<evidence type="ECO:0000259" key="2">
    <source>
        <dbReference type="PROSITE" id="PS51186"/>
    </source>
</evidence>
<protein>
    <recommendedName>
        <fullName evidence="2">N-acetyltransferase domain-containing protein</fullName>
    </recommendedName>
</protein>
<dbReference type="Gene3D" id="3.40.630.30">
    <property type="match status" value="1"/>
</dbReference>
<dbReference type="GeneID" id="59337543"/>
<dbReference type="RefSeq" id="XP_037154835.1">
    <property type="nucleotide sequence ID" value="XM_037300009.1"/>
</dbReference>
<dbReference type="InterPro" id="IPR000182">
    <property type="entry name" value="GNAT_dom"/>
</dbReference>
<dbReference type="InterPro" id="IPR016181">
    <property type="entry name" value="Acyl_CoA_acyltransferase"/>
</dbReference>
<dbReference type="Proteomes" id="UP000593566">
    <property type="component" value="Unassembled WGS sequence"/>
</dbReference>
<dbReference type="PROSITE" id="PS51186">
    <property type="entry name" value="GNAT"/>
    <property type="match status" value="1"/>
</dbReference>
<dbReference type="GO" id="GO:0016747">
    <property type="term" value="F:acyltransferase activity, transferring groups other than amino-acyl groups"/>
    <property type="evidence" value="ECO:0007669"/>
    <property type="project" value="InterPro"/>
</dbReference>
<feature type="compositionally biased region" description="Basic and acidic residues" evidence="1">
    <location>
        <begin position="90"/>
        <end position="115"/>
    </location>
</feature>
<proteinExistence type="predicted"/>
<dbReference type="CDD" id="cd04301">
    <property type="entry name" value="NAT_SF"/>
    <property type="match status" value="1"/>
</dbReference>
<dbReference type="PANTHER" id="PTHR42791:SF2">
    <property type="entry name" value="N-ACETYLTRANSFERASE DOMAIN-CONTAINING PROTEIN"/>
    <property type="match status" value="1"/>
</dbReference>
<evidence type="ECO:0000313" key="4">
    <source>
        <dbReference type="Proteomes" id="UP000593566"/>
    </source>
</evidence>
<sequence length="227" mass="25780">MAAMSDFALSPATLPDLPGIAKVSTAAMIESRHTMSYWMFPPDNENAIYEWRLNGITNTFNNISYCIYTKLVDTKVGKIVAFALWEAPHPPETEEEKAKKEQEKKENGDKDDKLPKGTKAQLLHDFDAETERMRAKYVDREKDYILRAIATLPEYQGKGCASKLLQSGLKKIDAEGAKTWLEATPQGQSLYAKFGWKVVDEIIFDLEKYGCGEWVQRTTVMNRKAQM</sequence>
<accession>A0A8H6FF76</accession>